<feature type="domain" description="Peptidase S8/S53" evidence="7">
    <location>
        <begin position="143"/>
        <end position="418"/>
    </location>
</feature>
<keyword evidence="4 6" id="KW-0720">Serine protease</keyword>
<dbReference type="InterPro" id="IPR036852">
    <property type="entry name" value="Peptidase_S8/S53_dom_sf"/>
</dbReference>
<keyword evidence="3 6" id="KW-0378">Hydrolase</keyword>
<dbReference type="PROSITE" id="PS00136">
    <property type="entry name" value="SUBTILASE_ASP"/>
    <property type="match status" value="1"/>
</dbReference>
<comment type="caution">
    <text evidence="8">The sequence shown here is derived from an EMBL/GenBank/DDBJ whole genome shotgun (WGS) entry which is preliminary data.</text>
</comment>
<evidence type="ECO:0000256" key="4">
    <source>
        <dbReference type="ARBA" id="ARBA00022825"/>
    </source>
</evidence>
<feature type="active site" description="Charge relay system" evidence="5 6">
    <location>
        <position position="152"/>
    </location>
</feature>
<proteinExistence type="inferred from homology"/>
<evidence type="ECO:0000256" key="1">
    <source>
        <dbReference type="ARBA" id="ARBA00011073"/>
    </source>
</evidence>
<dbReference type="Proteomes" id="UP000316609">
    <property type="component" value="Unassembled WGS sequence"/>
</dbReference>
<feature type="active site" description="Charge relay system" evidence="5 6">
    <location>
        <position position="387"/>
    </location>
</feature>
<name>A0A538TC45_UNCEI</name>
<dbReference type="InterPro" id="IPR023827">
    <property type="entry name" value="Peptidase_S8_Asp-AS"/>
</dbReference>
<dbReference type="AlphaFoldDB" id="A0A538TC45"/>
<dbReference type="PANTHER" id="PTHR43806:SF11">
    <property type="entry name" value="CEREVISIN-RELATED"/>
    <property type="match status" value="1"/>
</dbReference>
<dbReference type="GO" id="GO:0006508">
    <property type="term" value="P:proteolysis"/>
    <property type="evidence" value="ECO:0007669"/>
    <property type="project" value="UniProtKB-KW"/>
</dbReference>
<evidence type="ECO:0000259" key="7">
    <source>
        <dbReference type="Pfam" id="PF00082"/>
    </source>
</evidence>
<sequence length="520" mass="53739">MLRAVGRFVTSILILTLLAGTAWTGRASVARVGVDPALHAGDVALIQVAAGTAWTVAHDLTAAGATEVAVFDSIDVVSARVSGAALNSIGTDRSVLRATTDATVVAAGGGPDSWLDQFGDASRATSAGNAAIHAPTAWTRSTGAGVVVALIDSGIGLNPNLSANKVVTRVNFVADGATSLDPAGHGTHLAGIIAANGQTFRGVAPDARLVDLRVLDKNGNGLLRDVVAAFDWLLKHRKAFGIGVLNLSIGTRQTSSYHADLLAALAEAAWFSGIAVVAAAGNDGPVGGRVSTPGADPFVITAGSFDDQGTVAGQDDRESLFSSRGPTIDRFAKPDILAPGRRVMSLRAIDGTTRDATVETTDSVPGKPTTTSISFDPTFYTRMSGTSVSSAMVAGVAALVRSYHPDYSPTKIKGAIVGSGRIIVGSPREAVEAARALTATERSVNKDLLPSRLLMQTLARSGVTGSGATWGGITWEGVTWEAVTWESVTWEAVTWESVSWEGVMWETVGWETDPREGGAR</sequence>
<reference evidence="8 9" key="1">
    <citation type="journal article" date="2019" name="Nat. Microbiol.">
        <title>Mediterranean grassland soil C-N compound turnover is dependent on rainfall and depth, and is mediated by genomically divergent microorganisms.</title>
        <authorList>
            <person name="Diamond S."/>
            <person name="Andeer P.F."/>
            <person name="Li Z."/>
            <person name="Crits-Christoph A."/>
            <person name="Burstein D."/>
            <person name="Anantharaman K."/>
            <person name="Lane K.R."/>
            <person name="Thomas B.C."/>
            <person name="Pan C."/>
            <person name="Northen T.R."/>
            <person name="Banfield J.F."/>
        </authorList>
    </citation>
    <scope>NUCLEOTIDE SEQUENCE [LARGE SCALE GENOMIC DNA]</scope>
    <source>
        <strain evidence="8">WS_8</strain>
    </source>
</reference>
<comment type="similarity">
    <text evidence="1 6">Belongs to the peptidase S8 family.</text>
</comment>
<accession>A0A538TC45</accession>
<dbReference type="InterPro" id="IPR000209">
    <property type="entry name" value="Peptidase_S8/S53_dom"/>
</dbReference>
<dbReference type="EMBL" id="VBOY01000186">
    <property type="protein sequence ID" value="TMQ61198.1"/>
    <property type="molecule type" value="Genomic_DNA"/>
</dbReference>
<evidence type="ECO:0000313" key="8">
    <source>
        <dbReference type="EMBL" id="TMQ61198.1"/>
    </source>
</evidence>
<evidence type="ECO:0000256" key="6">
    <source>
        <dbReference type="PROSITE-ProRule" id="PRU01240"/>
    </source>
</evidence>
<dbReference type="InterPro" id="IPR015500">
    <property type="entry name" value="Peptidase_S8_subtilisin-rel"/>
</dbReference>
<dbReference type="PANTHER" id="PTHR43806">
    <property type="entry name" value="PEPTIDASE S8"/>
    <property type="match status" value="1"/>
</dbReference>
<evidence type="ECO:0000256" key="2">
    <source>
        <dbReference type="ARBA" id="ARBA00022670"/>
    </source>
</evidence>
<organism evidence="8 9">
    <name type="scientific">Eiseniibacteriota bacterium</name>
    <dbReference type="NCBI Taxonomy" id="2212470"/>
    <lineage>
        <taxon>Bacteria</taxon>
        <taxon>Candidatus Eiseniibacteriota</taxon>
    </lineage>
</organism>
<evidence type="ECO:0000256" key="3">
    <source>
        <dbReference type="ARBA" id="ARBA00022801"/>
    </source>
</evidence>
<dbReference type="GO" id="GO:0004252">
    <property type="term" value="F:serine-type endopeptidase activity"/>
    <property type="evidence" value="ECO:0007669"/>
    <property type="project" value="UniProtKB-UniRule"/>
</dbReference>
<dbReference type="PROSITE" id="PS51892">
    <property type="entry name" value="SUBTILASE"/>
    <property type="match status" value="1"/>
</dbReference>
<dbReference type="InterPro" id="IPR050131">
    <property type="entry name" value="Peptidase_S8_subtilisin-like"/>
</dbReference>
<gene>
    <name evidence="8" type="ORF">E6K78_13035</name>
</gene>
<dbReference type="Gene3D" id="3.40.50.200">
    <property type="entry name" value="Peptidase S8/S53 domain"/>
    <property type="match status" value="1"/>
</dbReference>
<keyword evidence="2 6" id="KW-0645">Protease</keyword>
<feature type="active site" description="Charge relay system" evidence="5 6">
    <location>
        <position position="185"/>
    </location>
</feature>
<dbReference type="SUPFAM" id="SSF52743">
    <property type="entry name" value="Subtilisin-like"/>
    <property type="match status" value="1"/>
</dbReference>
<dbReference type="Pfam" id="PF00082">
    <property type="entry name" value="Peptidase_S8"/>
    <property type="match status" value="1"/>
</dbReference>
<evidence type="ECO:0000313" key="9">
    <source>
        <dbReference type="Proteomes" id="UP000316609"/>
    </source>
</evidence>
<dbReference type="PRINTS" id="PR00723">
    <property type="entry name" value="SUBTILISIN"/>
</dbReference>
<evidence type="ECO:0000256" key="5">
    <source>
        <dbReference type="PIRSR" id="PIRSR615500-1"/>
    </source>
</evidence>
<protein>
    <recommendedName>
        <fullName evidence="7">Peptidase S8/S53 domain-containing protein</fullName>
    </recommendedName>
</protein>